<dbReference type="OrthoDB" id="998442at2759"/>
<evidence type="ECO:0000313" key="2">
    <source>
        <dbReference type="EMBL" id="GAV70407.1"/>
    </source>
</evidence>
<dbReference type="EMBL" id="BDDD01000805">
    <property type="protein sequence ID" value="GAV70407.1"/>
    <property type="molecule type" value="Genomic_DNA"/>
</dbReference>
<dbReference type="AlphaFoldDB" id="A0A1Q3BQR7"/>
<organism evidence="2 3">
    <name type="scientific">Cephalotus follicularis</name>
    <name type="common">Albany pitcher plant</name>
    <dbReference type="NCBI Taxonomy" id="3775"/>
    <lineage>
        <taxon>Eukaryota</taxon>
        <taxon>Viridiplantae</taxon>
        <taxon>Streptophyta</taxon>
        <taxon>Embryophyta</taxon>
        <taxon>Tracheophyta</taxon>
        <taxon>Spermatophyta</taxon>
        <taxon>Magnoliopsida</taxon>
        <taxon>eudicotyledons</taxon>
        <taxon>Gunneridae</taxon>
        <taxon>Pentapetalae</taxon>
        <taxon>rosids</taxon>
        <taxon>fabids</taxon>
        <taxon>Oxalidales</taxon>
        <taxon>Cephalotaceae</taxon>
        <taxon>Cephalotus</taxon>
    </lineage>
</organism>
<dbReference type="InParanoid" id="A0A1Q3BQR7"/>
<keyword evidence="3" id="KW-1185">Reference proteome</keyword>
<accession>A0A1Q3BQR7</accession>
<reference evidence="3" key="1">
    <citation type="submission" date="2016-04" db="EMBL/GenBank/DDBJ databases">
        <title>Cephalotus genome sequencing.</title>
        <authorList>
            <person name="Fukushima K."/>
            <person name="Hasebe M."/>
            <person name="Fang X."/>
        </authorList>
    </citation>
    <scope>NUCLEOTIDE SEQUENCE [LARGE SCALE GENOMIC DNA]</scope>
    <source>
        <strain evidence="3">cv. St1</strain>
    </source>
</reference>
<feature type="domain" description="PB1-like" evidence="1">
    <location>
        <begin position="10"/>
        <end position="76"/>
    </location>
</feature>
<sequence>MSITTTAYVIYVDCFSFWELGYMAKEMGYHNVSKFFYKVPKMDLDKGLRLLYNDSSCVDMIKQFESSDIIEIYFEHGVEVPTVLNEPLCLTSAPQPAPTTADLPIVNENFINDNDETKRLGQ</sequence>
<evidence type="ECO:0000259" key="1">
    <source>
        <dbReference type="Pfam" id="PF26130"/>
    </source>
</evidence>
<dbReference type="Pfam" id="PF26130">
    <property type="entry name" value="PB1-like"/>
    <property type="match status" value="1"/>
</dbReference>
<evidence type="ECO:0000313" key="3">
    <source>
        <dbReference type="Proteomes" id="UP000187406"/>
    </source>
</evidence>
<protein>
    <recommendedName>
        <fullName evidence="1">PB1-like domain-containing protein</fullName>
    </recommendedName>
</protein>
<dbReference type="Proteomes" id="UP000187406">
    <property type="component" value="Unassembled WGS sequence"/>
</dbReference>
<comment type="caution">
    <text evidence="2">The sequence shown here is derived from an EMBL/GenBank/DDBJ whole genome shotgun (WGS) entry which is preliminary data.</text>
</comment>
<proteinExistence type="predicted"/>
<gene>
    <name evidence="2" type="ORF">CFOL_v3_13905</name>
</gene>
<dbReference type="InterPro" id="IPR058594">
    <property type="entry name" value="PB1-like_dom_pln"/>
</dbReference>
<name>A0A1Q3BQR7_CEPFO</name>